<dbReference type="RefSeq" id="XP_017976563.1">
    <property type="nucleotide sequence ID" value="XM_018121074.1"/>
</dbReference>
<dbReference type="SUPFAM" id="SSF57889">
    <property type="entry name" value="Cysteine-rich domain"/>
    <property type="match status" value="1"/>
</dbReference>
<evidence type="ECO:0000313" key="5">
    <source>
        <dbReference type="RefSeq" id="XP_017976563.1"/>
    </source>
</evidence>
<organism evidence="4 5">
    <name type="scientific">Theobroma cacao</name>
    <name type="common">Cacao</name>
    <name type="synonym">Cocoa</name>
    <dbReference type="NCBI Taxonomy" id="3641"/>
    <lineage>
        <taxon>Eukaryota</taxon>
        <taxon>Viridiplantae</taxon>
        <taxon>Streptophyta</taxon>
        <taxon>Embryophyta</taxon>
        <taxon>Tracheophyta</taxon>
        <taxon>Spermatophyta</taxon>
        <taxon>Magnoliopsida</taxon>
        <taxon>eudicotyledons</taxon>
        <taxon>Gunneridae</taxon>
        <taxon>Pentapetalae</taxon>
        <taxon>rosids</taxon>
        <taxon>malvids</taxon>
        <taxon>Malvales</taxon>
        <taxon>Malvaceae</taxon>
        <taxon>Byttnerioideae</taxon>
        <taxon>Theobroma</taxon>
    </lineage>
</organism>
<reference evidence="4" key="1">
    <citation type="journal article" date="1997" name="Nucleic Acids Res.">
        <title>tRNAscan-SE: a program for improved detection of transfer RNA genes in genomic sequence.</title>
        <authorList>
            <person name="Lowe T.M."/>
            <person name="Eddy S.R."/>
        </authorList>
    </citation>
    <scope>NUCLEOTIDE SEQUENCE [LARGE SCALE GENOMIC DNA]</scope>
    <source>
        <strain evidence="4">r\B97-61/B2</strain>
    </source>
</reference>
<dbReference type="Gramene" id="Tc05v2_t022490.1">
    <property type="protein sequence ID" value="Tc05v2_p022490.1"/>
    <property type="gene ID" value="Tc05v2_g022490"/>
</dbReference>
<dbReference type="GeneID" id="18600055"/>
<feature type="compositionally biased region" description="Acidic residues" evidence="2">
    <location>
        <begin position="119"/>
        <end position="132"/>
    </location>
</feature>
<dbReference type="InterPro" id="IPR046349">
    <property type="entry name" value="C1-like_sf"/>
</dbReference>
<sequence length="355" mass="41177">MSEEEKEEENYEEEYEEKEGKEEQKMEEEEELQENEESNDEEKDKEDDKEETSEEEKEEKDEEKMEEEEDLEENEESSSEEKEEDDDKEETSEEEKEGELKDTEEKHEEEDKEKLENGESSDEDDEDESENENVEREEKNEANQGETSTSIIGFKTMSPYSLKPSEKSALEIRHFSHSDPLNLFHLTKRYENGNCRACWQELNGTVYICKCCEHYGLHKACAELPYELQHPLHSPHSLILSSKFPHSKTTCFLCDECREFSVGFVYLCMDCQFKLDVKCAALAAPRIGSQEPKHGEKETKLLHFSHEHMLVLGNLLPSRILIAKSVMPANWGSNRGLPSRISLDMDVCSVNLTST</sequence>
<evidence type="ECO:0000313" key="4">
    <source>
        <dbReference type="Proteomes" id="UP000694886"/>
    </source>
</evidence>
<name>A0AB32W9J1_THECC</name>
<dbReference type="PANTHER" id="PTHR46288:SF27">
    <property type="entry name" value="CYSTEINE_HISTIDINE-RICH C1 DOMAIN FAMILY PROTEIN"/>
    <property type="match status" value="1"/>
</dbReference>
<dbReference type="Proteomes" id="UP000694886">
    <property type="component" value="Chromosome 5"/>
</dbReference>
<accession>A0AB32W9J1</accession>
<protein>
    <submittedName>
        <fullName evidence="5">Nuclear polyadenylated RNA-binding protein 3</fullName>
    </submittedName>
</protein>
<dbReference type="Pfam" id="PF03107">
    <property type="entry name" value="C1_2"/>
    <property type="match status" value="1"/>
</dbReference>
<reference evidence="5" key="2">
    <citation type="submission" date="2025-08" db="UniProtKB">
        <authorList>
            <consortium name="RefSeq"/>
        </authorList>
    </citation>
    <scope>IDENTIFICATION</scope>
</reference>
<feature type="compositionally biased region" description="Acidic residues" evidence="2">
    <location>
        <begin position="25"/>
        <end position="97"/>
    </location>
</feature>
<proteinExistence type="predicted"/>
<dbReference type="PANTHER" id="PTHR46288">
    <property type="entry name" value="PHORBOL-ESTER/DAG-TYPE DOMAIN-CONTAINING PROTEIN"/>
    <property type="match status" value="1"/>
</dbReference>
<feature type="compositionally biased region" description="Polar residues" evidence="2">
    <location>
        <begin position="142"/>
        <end position="151"/>
    </location>
</feature>
<evidence type="ECO:0000256" key="2">
    <source>
        <dbReference type="SAM" id="MobiDB-lite"/>
    </source>
</evidence>
<feature type="compositionally biased region" description="Acidic residues" evidence="2">
    <location>
        <begin position="1"/>
        <end position="17"/>
    </location>
</feature>
<evidence type="ECO:0000256" key="1">
    <source>
        <dbReference type="ARBA" id="ARBA00022737"/>
    </source>
</evidence>
<dbReference type="InterPro" id="IPR004146">
    <property type="entry name" value="DC1"/>
</dbReference>
<dbReference type="KEGG" id="tcc:18600055"/>
<dbReference type="AlphaFoldDB" id="A0AB32W9J1"/>
<feature type="region of interest" description="Disordered" evidence="2">
    <location>
        <begin position="1"/>
        <end position="152"/>
    </location>
</feature>
<keyword evidence="1" id="KW-0677">Repeat</keyword>
<feature type="domain" description="DC1" evidence="3">
    <location>
        <begin position="175"/>
        <end position="222"/>
    </location>
</feature>
<evidence type="ECO:0000259" key="3">
    <source>
        <dbReference type="Pfam" id="PF03107"/>
    </source>
</evidence>
<gene>
    <name evidence="5" type="primary">LOC18600055</name>
</gene>